<evidence type="ECO:0000256" key="2">
    <source>
        <dbReference type="ARBA" id="ARBA00011038"/>
    </source>
</evidence>
<dbReference type="InterPro" id="IPR007832">
    <property type="entry name" value="RNA_pol_Rpc34"/>
</dbReference>
<dbReference type="HOGENOM" id="CLU_033661_0_2_1"/>
<keyword evidence="5 6" id="KW-0539">Nucleus</keyword>
<evidence type="ECO:0000313" key="8">
    <source>
        <dbReference type="EMBL" id="EMC99857.1"/>
    </source>
</evidence>
<dbReference type="RefSeq" id="XP_007673105.1">
    <property type="nucleotide sequence ID" value="XM_007674915.1"/>
</dbReference>
<dbReference type="KEGG" id="bcom:BAUCODRAFT_63420"/>
<dbReference type="SUPFAM" id="SSF46785">
    <property type="entry name" value="Winged helix' DNA-binding domain"/>
    <property type="match status" value="1"/>
</dbReference>
<proteinExistence type="inferred from homology"/>
<dbReference type="InterPro" id="IPR016049">
    <property type="entry name" value="RNA_pol_Rpc34-like"/>
</dbReference>
<evidence type="ECO:0000256" key="1">
    <source>
        <dbReference type="ARBA" id="ARBA00004123"/>
    </source>
</evidence>
<dbReference type="GO" id="GO:0005666">
    <property type="term" value="C:RNA polymerase III complex"/>
    <property type="evidence" value="ECO:0007669"/>
    <property type="project" value="UniProtKB-UniRule"/>
</dbReference>
<dbReference type="Pfam" id="PF05158">
    <property type="entry name" value="RNA_pol_Rpc34"/>
    <property type="match status" value="1"/>
</dbReference>
<comment type="subcellular location">
    <subcellularLocation>
        <location evidence="1 6">Nucleus</location>
    </subcellularLocation>
</comment>
<name>M2LYS5_BAUPA</name>
<dbReference type="InterPro" id="IPR036390">
    <property type="entry name" value="WH_DNA-bd_sf"/>
</dbReference>
<evidence type="ECO:0000256" key="6">
    <source>
        <dbReference type="PIRNR" id="PIRNR028763"/>
    </source>
</evidence>
<dbReference type="eggNOG" id="KOG3233">
    <property type="taxonomic scope" value="Eukaryota"/>
</dbReference>
<dbReference type="GO" id="GO:0006383">
    <property type="term" value="P:transcription by RNA polymerase III"/>
    <property type="evidence" value="ECO:0007669"/>
    <property type="project" value="UniProtKB-UniRule"/>
</dbReference>
<reference evidence="8 9" key="1">
    <citation type="journal article" date="2012" name="PLoS Pathog.">
        <title>Diverse lifestyles and strategies of plant pathogenesis encoded in the genomes of eighteen Dothideomycetes fungi.</title>
        <authorList>
            <person name="Ohm R.A."/>
            <person name="Feau N."/>
            <person name="Henrissat B."/>
            <person name="Schoch C.L."/>
            <person name="Horwitz B.A."/>
            <person name="Barry K.W."/>
            <person name="Condon B.J."/>
            <person name="Copeland A.C."/>
            <person name="Dhillon B."/>
            <person name="Glaser F."/>
            <person name="Hesse C.N."/>
            <person name="Kosti I."/>
            <person name="LaButti K."/>
            <person name="Lindquist E.A."/>
            <person name="Lucas S."/>
            <person name="Salamov A.A."/>
            <person name="Bradshaw R.E."/>
            <person name="Ciuffetti L."/>
            <person name="Hamelin R.C."/>
            <person name="Kema G.H.J."/>
            <person name="Lawrence C."/>
            <person name="Scott J.A."/>
            <person name="Spatafora J.W."/>
            <person name="Turgeon B.G."/>
            <person name="de Wit P.J.G.M."/>
            <person name="Zhong S."/>
            <person name="Goodwin S.B."/>
            <person name="Grigoriev I.V."/>
        </authorList>
    </citation>
    <scope>NUCLEOTIDE SEQUENCE [LARGE SCALE GENOMIC DNA]</scope>
    <source>
        <strain evidence="8 9">UAMH 10762</strain>
    </source>
</reference>
<sequence length="377" mass="42549">MLNVANASPEGLRKVFFQADVQIIAEANAKTVEQLLALITELQGHCLIRTSRLDRALCWSTRPRDAAKQILALGHPDRMLYEYVEDAHRKGIWLRDLRKRSGIQGQSVDKAMNRLENARLVKVIRNVKSPMQKTYLLSHLMPTDDVTGGSFFDSGDLDESLIDEIKNLIIFKVRMDSWSEQRVHSKSRRGRSPAALEDGDEVEYEQPDHAVTSPTRKRKRTNDIEDLATLKRQSYNPDTDPLTYTQLPYPAYSKSYPTTDDIMTWLKTTPAIRATKQEQLTVDEIQRVLDVLVWDDKLEKVGAGYRSVRGVVCRQPGQPSESDEEDGDEDGVVGLRKGNGLTEAPCGRCPVFDLCEEGGPINASSCVYWAAWIEKNV</sequence>
<dbReference type="PIRSF" id="PIRSF028763">
    <property type="entry name" value="RNA_pol_Rpc34"/>
    <property type="match status" value="1"/>
</dbReference>
<dbReference type="STRING" id="717646.M2LYS5"/>
<accession>M2LYS5</accession>
<dbReference type="Gene3D" id="1.10.10.10">
    <property type="entry name" value="Winged helix-like DNA-binding domain superfamily/Winged helix DNA-binding domain"/>
    <property type="match status" value="1"/>
</dbReference>
<keyword evidence="9" id="KW-1185">Reference proteome</keyword>
<protein>
    <recommendedName>
        <fullName evidence="6">DNA-directed RNA polymerase III subunit RPC6</fullName>
        <shortName evidence="6">RNA polymerase III subunit C6</shortName>
    </recommendedName>
</protein>
<evidence type="ECO:0000256" key="4">
    <source>
        <dbReference type="ARBA" id="ARBA00023163"/>
    </source>
</evidence>
<feature type="region of interest" description="Disordered" evidence="7">
    <location>
        <begin position="182"/>
        <end position="228"/>
    </location>
</feature>
<evidence type="ECO:0000256" key="5">
    <source>
        <dbReference type="ARBA" id="ARBA00023242"/>
    </source>
</evidence>
<dbReference type="InterPro" id="IPR036388">
    <property type="entry name" value="WH-like_DNA-bd_sf"/>
</dbReference>
<dbReference type="Proteomes" id="UP000011761">
    <property type="component" value="Unassembled WGS sequence"/>
</dbReference>
<dbReference type="GeneID" id="19116075"/>
<dbReference type="PANTHER" id="PTHR12780">
    <property type="entry name" value="RNA POLYMERASE III DNA DIRECTED , 39KD SUBUNIT-RELATED"/>
    <property type="match status" value="1"/>
</dbReference>
<dbReference type="OrthoDB" id="613763at2759"/>
<dbReference type="EMBL" id="KB445551">
    <property type="protein sequence ID" value="EMC99857.1"/>
    <property type="molecule type" value="Genomic_DNA"/>
</dbReference>
<gene>
    <name evidence="8" type="ORF">BAUCODRAFT_63420</name>
</gene>
<evidence type="ECO:0000256" key="7">
    <source>
        <dbReference type="SAM" id="MobiDB-lite"/>
    </source>
</evidence>
<feature type="compositionally biased region" description="Acidic residues" evidence="7">
    <location>
        <begin position="321"/>
        <end position="331"/>
    </location>
</feature>
<keyword evidence="3 6" id="KW-0240">DNA-directed RNA polymerase</keyword>
<evidence type="ECO:0000256" key="3">
    <source>
        <dbReference type="ARBA" id="ARBA00022478"/>
    </source>
</evidence>
<keyword evidence="4 6" id="KW-0804">Transcription</keyword>
<dbReference type="AlphaFoldDB" id="M2LYS5"/>
<comment type="similarity">
    <text evidence="2 6">Belongs to the eukaryotic RPC34/RPC39 RNA polymerase subunit family.</text>
</comment>
<organism evidence="8 9">
    <name type="scientific">Baudoinia panamericana (strain UAMH 10762)</name>
    <name type="common">Angels' share fungus</name>
    <name type="synonym">Baudoinia compniacensis (strain UAMH 10762)</name>
    <dbReference type="NCBI Taxonomy" id="717646"/>
    <lineage>
        <taxon>Eukaryota</taxon>
        <taxon>Fungi</taxon>
        <taxon>Dikarya</taxon>
        <taxon>Ascomycota</taxon>
        <taxon>Pezizomycotina</taxon>
        <taxon>Dothideomycetes</taxon>
        <taxon>Dothideomycetidae</taxon>
        <taxon>Mycosphaerellales</taxon>
        <taxon>Teratosphaeriaceae</taxon>
        <taxon>Baudoinia</taxon>
    </lineage>
</organism>
<comment type="function">
    <text evidence="6">DNA-dependent RNA polymerase catalyzes the transcription of DNA into RNA using the four ribonucleoside triphosphates as substrates. Specific peripheric component of RNA polymerase III which synthesizes small RNAs, such as 5S rRNA and tRNAs.</text>
</comment>
<dbReference type="OMA" id="HIKAKTQ"/>
<evidence type="ECO:0000313" key="9">
    <source>
        <dbReference type="Proteomes" id="UP000011761"/>
    </source>
</evidence>
<feature type="region of interest" description="Disordered" evidence="7">
    <location>
        <begin position="312"/>
        <end position="336"/>
    </location>
</feature>